<keyword evidence="9 17" id="KW-0418">Kinase</keyword>
<dbReference type="GO" id="GO:0000155">
    <property type="term" value="F:phosphorelay sensor kinase activity"/>
    <property type="evidence" value="ECO:0007669"/>
    <property type="project" value="InterPro"/>
</dbReference>
<dbReference type="InterPro" id="IPR010559">
    <property type="entry name" value="Sig_transdc_His_kin_internal"/>
</dbReference>
<dbReference type="Gene3D" id="3.30.565.10">
    <property type="entry name" value="Histidine kinase-like ATPase, C-terminal domain"/>
    <property type="match status" value="1"/>
</dbReference>
<dbReference type="OrthoDB" id="9776552at2"/>
<dbReference type="CDD" id="cd18774">
    <property type="entry name" value="PDC2_HK_sensor"/>
    <property type="match status" value="1"/>
</dbReference>
<keyword evidence="6" id="KW-0808">Transferase</keyword>
<dbReference type="EMBL" id="FONN01000029">
    <property type="protein sequence ID" value="SFF35612.1"/>
    <property type="molecule type" value="Genomic_DNA"/>
</dbReference>
<keyword evidence="11 14" id="KW-1133">Transmembrane helix</keyword>
<comment type="subcellular location">
    <subcellularLocation>
        <location evidence="2">Cell membrane</location>
        <topology evidence="2">Multi-pass membrane protein</topology>
    </subcellularLocation>
</comment>
<dbReference type="Proteomes" id="UP000183410">
    <property type="component" value="Unassembled WGS sequence"/>
</dbReference>
<dbReference type="SMART" id="SM00304">
    <property type="entry name" value="HAMP"/>
    <property type="match status" value="1"/>
</dbReference>
<dbReference type="PANTHER" id="PTHR34220">
    <property type="entry name" value="SENSOR HISTIDINE KINASE YPDA"/>
    <property type="match status" value="1"/>
</dbReference>
<feature type="domain" description="HAMP" evidence="16">
    <location>
        <begin position="318"/>
        <end position="375"/>
    </location>
</feature>
<feature type="domain" description="Histidine kinase" evidence="15">
    <location>
        <begin position="485"/>
        <end position="595"/>
    </location>
</feature>
<dbReference type="PROSITE" id="PS50109">
    <property type="entry name" value="HIS_KIN"/>
    <property type="match status" value="1"/>
</dbReference>
<dbReference type="Gene3D" id="3.30.450.20">
    <property type="entry name" value="PAS domain"/>
    <property type="match status" value="1"/>
</dbReference>
<dbReference type="Pfam" id="PF06580">
    <property type="entry name" value="His_kinase"/>
    <property type="match status" value="1"/>
</dbReference>
<gene>
    <name evidence="17" type="ORF">SAMN04487969_12923</name>
</gene>
<proteinExistence type="predicted"/>
<evidence type="ECO:0000313" key="17">
    <source>
        <dbReference type="EMBL" id="SFF35612.1"/>
    </source>
</evidence>
<keyword evidence="18" id="KW-1185">Reference proteome</keyword>
<evidence type="ECO:0000256" key="13">
    <source>
        <dbReference type="ARBA" id="ARBA00023136"/>
    </source>
</evidence>
<evidence type="ECO:0000256" key="2">
    <source>
        <dbReference type="ARBA" id="ARBA00004651"/>
    </source>
</evidence>
<dbReference type="Pfam" id="PF02743">
    <property type="entry name" value="dCache_1"/>
    <property type="match status" value="1"/>
</dbReference>
<dbReference type="GO" id="GO:0005524">
    <property type="term" value="F:ATP binding"/>
    <property type="evidence" value="ECO:0007669"/>
    <property type="project" value="UniProtKB-KW"/>
</dbReference>
<dbReference type="InterPro" id="IPR003660">
    <property type="entry name" value="HAMP_dom"/>
</dbReference>
<dbReference type="PANTHER" id="PTHR34220:SF7">
    <property type="entry name" value="SENSOR HISTIDINE KINASE YPDA"/>
    <property type="match status" value="1"/>
</dbReference>
<evidence type="ECO:0000313" key="18">
    <source>
        <dbReference type="Proteomes" id="UP000183410"/>
    </source>
</evidence>
<keyword evidence="10" id="KW-0067">ATP-binding</keyword>
<evidence type="ECO:0000256" key="12">
    <source>
        <dbReference type="ARBA" id="ARBA00023012"/>
    </source>
</evidence>
<dbReference type="InterPro" id="IPR036890">
    <property type="entry name" value="HATPase_C_sf"/>
</dbReference>
<dbReference type="AlphaFoldDB" id="A0A1I2I039"/>
<dbReference type="RefSeq" id="WP_046234155.1">
    <property type="nucleotide sequence ID" value="NZ_FONN01000029.1"/>
</dbReference>
<keyword evidence="4" id="KW-1003">Cell membrane</keyword>
<dbReference type="InterPro" id="IPR005467">
    <property type="entry name" value="His_kinase_dom"/>
</dbReference>
<keyword evidence="12" id="KW-0902">Two-component regulatory system</keyword>
<dbReference type="CDD" id="cd06225">
    <property type="entry name" value="HAMP"/>
    <property type="match status" value="1"/>
</dbReference>
<comment type="catalytic activity">
    <reaction evidence="1">
        <text>ATP + protein L-histidine = ADP + protein N-phospho-L-histidine.</text>
        <dbReference type="EC" id="2.7.13.3"/>
    </reaction>
</comment>
<organism evidence="17 18">
    <name type="scientific">Paenibacillus algorifonticola</name>
    <dbReference type="NCBI Taxonomy" id="684063"/>
    <lineage>
        <taxon>Bacteria</taxon>
        <taxon>Bacillati</taxon>
        <taxon>Bacillota</taxon>
        <taxon>Bacilli</taxon>
        <taxon>Bacillales</taxon>
        <taxon>Paenibacillaceae</taxon>
        <taxon>Paenibacillus</taxon>
    </lineage>
</organism>
<dbReference type="InterPro" id="IPR033479">
    <property type="entry name" value="dCache_1"/>
</dbReference>
<dbReference type="SMART" id="SM00387">
    <property type="entry name" value="HATPase_c"/>
    <property type="match status" value="1"/>
</dbReference>
<keyword evidence="8" id="KW-0547">Nucleotide-binding</keyword>
<dbReference type="PROSITE" id="PS50885">
    <property type="entry name" value="HAMP"/>
    <property type="match status" value="1"/>
</dbReference>
<evidence type="ECO:0000256" key="8">
    <source>
        <dbReference type="ARBA" id="ARBA00022741"/>
    </source>
</evidence>
<dbReference type="EC" id="2.7.13.3" evidence="3"/>
<feature type="transmembrane region" description="Helical" evidence="14">
    <location>
        <begin position="298"/>
        <end position="316"/>
    </location>
</feature>
<dbReference type="Pfam" id="PF00672">
    <property type="entry name" value="HAMP"/>
    <property type="match status" value="1"/>
</dbReference>
<keyword evidence="13 14" id="KW-0472">Membrane</keyword>
<evidence type="ECO:0000256" key="3">
    <source>
        <dbReference type="ARBA" id="ARBA00012438"/>
    </source>
</evidence>
<evidence type="ECO:0000256" key="14">
    <source>
        <dbReference type="SAM" id="Phobius"/>
    </source>
</evidence>
<keyword evidence="7 14" id="KW-0812">Transmembrane</keyword>
<dbReference type="GO" id="GO:0005886">
    <property type="term" value="C:plasma membrane"/>
    <property type="evidence" value="ECO:0007669"/>
    <property type="project" value="UniProtKB-SubCell"/>
</dbReference>
<evidence type="ECO:0000256" key="10">
    <source>
        <dbReference type="ARBA" id="ARBA00022840"/>
    </source>
</evidence>
<keyword evidence="5" id="KW-0597">Phosphoprotein</keyword>
<accession>A0A1I2I039</accession>
<reference evidence="18" key="1">
    <citation type="submission" date="2016-10" db="EMBL/GenBank/DDBJ databases">
        <authorList>
            <person name="Varghese N."/>
            <person name="Submissions S."/>
        </authorList>
    </citation>
    <scope>NUCLEOTIDE SEQUENCE [LARGE SCALE GENOMIC DNA]</scope>
    <source>
        <strain evidence="18">CGMCC 1.10223</strain>
    </source>
</reference>
<sequence length="600" mass="67984">MFYSLKSRLIAVFILLFVLSFGAMSYILFNESRSIIRSYIESSALEKMEEYGAYVDMVQMQIYDLASLVFNSDTTKNWEGAVSDPKLAAGEKMLANIKLSSFLTQAMNSYTSVSRVTFYRSDGTWISSDNQVVSDPSLLAQQWYSDFKTSGTHWVASHLDPVEARYNNTHPVVSMLMPIGTFEPSRARTVMKINVSSDYFQRPLNRIHLGESGTIYLMDQGGQLLLSPPEAGAQADMQSAMGKIRGDMRKQGVIYVQSDKGKTDIVVFKKLQRTGWILVGLVSEQDLYAKLFQLRSSIILFASILLVLSVFLAIWLSQSISNPLSRLISAMRHVQRGDFNQAELRLPPEISIRNEVGFATVTFRNMVQQLRQHIKNEFELKLLRQQAEYKALLMQINPHFLFNTLELMSSLAMQKRTDDTVQVIESLGKMMRFSLRMSDDVVPLREELKYVKDYVEILQIRFGGRLSLTLREEGELAHLTIIKFILQPLIENAVKYSFQHQPEARVEIVVSRSGERMVLSVADNGPGVQGETKRQLAERSAAARMDALLNSRDSQIGLSNVIARCKLYYGELFEIQIKESSWGGALIVLTLPIQEEGKHV</sequence>
<dbReference type="Gene3D" id="6.10.340.10">
    <property type="match status" value="1"/>
</dbReference>
<evidence type="ECO:0000259" key="15">
    <source>
        <dbReference type="PROSITE" id="PS50109"/>
    </source>
</evidence>
<evidence type="ECO:0000259" key="16">
    <source>
        <dbReference type="PROSITE" id="PS50885"/>
    </source>
</evidence>
<evidence type="ECO:0000256" key="6">
    <source>
        <dbReference type="ARBA" id="ARBA00022679"/>
    </source>
</evidence>
<dbReference type="InterPro" id="IPR050640">
    <property type="entry name" value="Bact_2-comp_sensor_kinase"/>
</dbReference>
<evidence type="ECO:0000256" key="9">
    <source>
        <dbReference type="ARBA" id="ARBA00022777"/>
    </source>
</evidence>
<evidence type="ECO:0000256" key="1">
    <source>
        <dbReference type="ARBA" id="ARBA00000085"/>
    </source>
</evidence>
<dbReference type="InterPro" id="IPR003594">
    <property type="entry name" value="HATPase_dom"/>
</dbReference>
<evidence type="ECO:0000256" key="5">
    <source>
        <dbReference type="ARBA" id="ARBA00022553"/>
    </source>
</evidence>
<protein>
    <recommendedName>
        <fullName evidence="3">histidine kinase</fullName>
        <ecNumber evidence="3">2.7.13.3</ecNumber>
    </recommendedName>
</protein>
<evidence type="ECO:0000256" key="7">
    <source>
        <dbReference type="ARBA" id="ARBA00022692"/>
    </source>
</evidence>
<evidence type="ECO:0000256" key="11">
    <source>
        <dbReference type="ARBA" id="ARBA00022989"/>
    </source>
</evidence>
<dbReference type="Pfam" id="PF02518">
    <property type="entry name" value="HATPase_c"/>
    <property type="match status" value="1"/>
</dbReference>
<dbReference type="SUPFAM" id="SSF55874">
    <property type="entry name" value="ATPase domain of HSP90 chaperone/DNA topoisomerase II/histidine kinase"/>
    <property type="match status" value="1"/>
</dbReference>
<evidence type="ECO:0000256" key="4">
    <source>
        <dbReference type="ARBA" id="ARBA00022475"/>
    </source>
</evidence>
<name>A0A1I2I039_9BACL</name>